<protein>
    <submittedName>
        <fullName evidence="2">DUF4091 domain-containing protein</fullName>
    </submittedName>
</protein>
<dbReference type="Proteomes" id="UP000824007">
    <property type="component" value="Unassembled WGS sequence"/>
</dbReference>
<evidence type="ECO:0000313" key="3">
    <source>
        <dbReference type="Proteomes" id="UP000824007"/>
    </source>
</evidence>
<name>A0A9D1YMH1_9FIRM</name>
<sequence>MDGRERDLEFFIAGSLEKVFPDRRPEAWKPENRLCILKGETPAVQLVYYRRPGGAYPALPRFQCRVTGFPVQARIREVELVPSAFPCFERTDENYLRTEPGLFPDLLKPCPDGWFTPRAGQYRALWIDFPDTAHAEAGEYRVEISLVPELEGQQGNGNLWRYEGEIREAILEQTAKPLSFLLEVGEETLPKQKLIHTEWFHADCVADYYHTEVFGEAHWRALESQIAMAAELGVNMLLTPVFTPPLDTAVGTERTTVQLVDISKDGEGYHFDFSRLERWCALCRRYGIEYLEMPHLFTQWGAQATPKILILEGGRLQKRFGWHVPAGSRDYREFLQEFLPTLQDKLQNIGYDREHVYFHISDEPSEGNLESYAAAKRSVEDLLEGWMVIDALSDYAFYEKGLVEHPIPANNHIQPFIDHGVPGLWTYYCCAQGVDVPNRFFAMPSARNRIMGVLMYLYEIRGFLQWGYNFYNSGFSRKHIDPFSDTHADYSFPSGDSFLVYPGPDGETWSSVRGQVQLEGLQDLRALQELEKKTGRRRVLELIYEEGGDPDRAPFTFREYPRDAEWICRLRMRVAEELKRAGKA</sequence>
<gene>
    <name evidence="2" type="ORF">H9831_01210</name>
</gene>
<evidence type="ECO:0000313" key="2">
    <source>
        <dbReference type="EMBL" id="HIY59292.1"/>
    </source>
</evidence>
<organism evidence="2 3">
    <name type="scientific">Candidatus Eisenbergiella pullistercoris</name>
    <dbReference type="NCBI Taxonomy" id="2838555"/>
    <lineage>
        <taxon>Bacteria</taxon>
        <taxon>Bacillati</taxon>
        <taxon>Bacillota</taxon>
        <taxon>Clostridia</taxon>
        <taxon>Lachnospirales</taxon>
        <taxon>Lachnospiraceae</taxon>
        <taxon>Eisenbergiella</taxon>
    </lineage>
</organism>
<dbReference type="SUPFAM" id="SSF51445">
    <property type="entry name" value="(Trans)glycosidases"/>
    <property type="match status" value="1"/>
</dbReference>
<dbReference type="AlphaFoldDB" id="A0A9D1YMH1"/>
<accession>A0A9D1YMH1</accession>
<reference evidence="2" key="1">
    <citation type="journal article" date="2021" name="PeerJ">
        <title>Extensive microbial diversity within the chicken gut microbiome revealed by metagenomics and culture.</title>
        <authorList>
            <person name="Gilroy R."/>
            <person name="Ravi A."/>
            <person name="Getino M."/>
            <person name="Pursley I."/>
            <person name="Horton D.L."/>
            <person name="Alikhan N.F."/>
            <person name="Baker D."/>
            <person name="Gharbi K."/>
            <person name="Hall N."/>
            <person name="Watson M."/>
            <person name="Adriaenssens E.M."/>
            <person name="Foster-Nyarko E."/>
            <person name="Jarju S."/>
            <person name="Secka A."/>
            <person name="Antonio M."/>
            <person name="Oren A."/>
            <person name="Chaudhuri R.R."/>
            <person name="La Ragione R."/>
            <person name="Hildebrand F."/>
            <person name="Pallen M.J."/>
        </authorList>
    </citation>
    <scope>NUCLEOTIDE SEQUENCE</scope>
    <source>
        <strain evidence="2">ChiSxjej3B15-24422</strain>
    </source>
</reference>
<reference evidence="2" key="2">
    <citation type="submission" date="2021-04" db="EMBL/GenBank/DDBJ databases">
        <authorList>
            <person name="Gilroy R."/>
        </authorList>
    </citation>
    <scope>NUCLEOTIDE SEQUENCE</scope>
    <source>
        <strain evidence="2">ChiSxjej3B15-24422</strain>
    </source>
</reference>
<dbReference type="InterPro" id="IPR017853">
    <property type="entry name" value="GH"/>
</dbReference>
<evidence type="ECO:0000259" key="1">
    <source>
        <dbReference type="Pfam" id="PF13320"/>
    </source>
</evidence>
<feature type="domain" description="Glycoside hydrolase 123 catalytic" evidence="1">
    <location>
        <begin position="199"/>
        <end position="529"/>
    </location>
</feature>
<dbReference type="Gene3D" id="3.20.20.80">
    <property type="entry name" value="Glycosidases"/>
    <property type="match status" value="1"/>
</dbReference>
<dbReference type="InterPro" id="IPR025150">
    <property type="entry name" value="GH123_cat"/>
</dbReference>
<dbReference type="Pfam" id="PF13320">
    <property type="entry name" value="GH123_cat"/>
    <property type="match status" value="1"/>
</dbReference>
<dbReference type="EMBL" id="DXDD01000012">
    <property type="protein sequence ID" value="HIY59292.1"/>
    <property type="molecule type" value="Genomic_DNA"/>
</dbReference>
<proteinExistence type="predicted"/>
<comment type="caution">
    <text evidence="2">The sequence shown here is derived from an EMBL/GenBank/DDBJ whole genome shotgun (WGS) entry which is preliminary data.</text>
</comment>